<keyword evidence="1 3" id="KW-0808">Transferase</keyword>
<reference evidence="3 4" key="1">
    <citation type="submission" date="2017-05" db="EMBL/GenBank/DDBJ databases">
        <title>Genomic insights into alkan degradation activity of Oleiphilus messinensis.</title>
        <authorList>
            <person name="Kozyavkin S.A."/>
            <person name="Slesarev A.I."/>
            <person name="Golyshin P.N."/>
            <person name="Korzhenkov A."/>
            <person name="Golyshina O.N."/>
            <person name="Toshchakov S.V."/>
        </authorList>
    </citation>
    <scope>NUCLEOTIDE SEQUENCE [LARGE SCALE GENOMIC DNA]</scope>
    <source>
        <strain evidence="3 4">ME102</strain>
    </source>
</reference>
<evidence type="ECO:0000313" key="3">
    <source>
        <dbReference type="EMBL" id="ARU59521.1"/>
    </source>
</evidence>
<organism evidence="3 4">
    <name type="scientific">Oleiphilus messinensis</name>
    <dbReference type="NCBI Taxonomy" id="141451"/>
    <lineage>
        <taxon>Bacteria</taxon>
        <taxon>Pseudomonadati</taxon>
        <taxon>Pseudomonadota</taxon>
        <taxon>Gammaproteobacteria</taxon>
        <taxon>Oceanospirillales</taxon>
        <taxon>Oleiphilaceae</taxon>
        <taxon>Oleiphilus</taxon>
    </lineage>
</organism>
<dbReference type="PANTHER" id="PTHR12788">
    <property type="entry name" value="PROTEIN-TYROSINE SULFOTRANSFERASE 2"/>
    <property type="match status" value="1"/>
</dbReference>
<dbReference type="OrthoDB" id="9815894at2"/>
<dbReference type="Pfam" id="PF13469">
    <property type="entry name" value="Sulfotransfer_3"/>
    <property type="match status" value="1"/>
</dbReference>
<dbReference type="GO" id="GO:0008476">
    <property type="term" value="F:protein-tyrosine sulfotransferase activity"/>
    <property type="evidence" value="ECO:0007669"/>
    <property type="project" value="InterPro"/>
</dbReference>
<protein>
    <submittedName>
        <fullName evidence="3">Sulfotransferase</fullName>
    </submittedName>
</protein>
<evidence type="ECO:0000313" key="4">
    <source>
        <dbReference type="Proteomes" id="UP000196027"/>
    </source>
</evidence>
<keyword evidence="4" id="KW-1185">Reference proteome</keyword>
<sequence>MNTKHEDSEIKEEFNNVVFVVGVGRSGTSLLQSMLHAHPDIMFPPETSFLRRYVANGKYGQLRQQLGISGLVEVLAQDEKIQRLNLSLVELEKGVCKEATGSAFYRYLLSTYIQKRKADEKTFIPWVGDKDPRCLEWMMLIWRIFPDAKVIHIYRDPRDVLLSKRKAAWSRSKPVMWHLFANSVQIKMGVADGKNRMPGNYHECSYEALISDPANTLHRICQFLSLSYDVSMLGYAKVSGELVSESEMEWKKETFGPLLPENSQKWRQNLTAYQCVLTEKLCSQVMGMGNYSPTEDRLSFWGHCKIRVWTVIFAMGQLIYRIVKVVKYENGKEKGSSTPTSGRLGPSLGKSRI</sequence>
<accession>A0A1Y0IG99</accession>
<dbReference type="PANTHER" id="PTHR12788:SF10">
    <property type="entry name" value="PROTEIN-TYROSINE SULFOTRANSFERASE"/>
    <property type="match status" value="1"/>
</dbReference>
<dbReference type="InterPro" id="IPR026634">
    <property type="entry name" value="TPST-like"/>
</dbReference>
<dbReference type="EMBL" id="CP021425">
    <property type="protein sequence ID" value="ARU59521.1"/>
    <property type="molecule type" value="Genomic_DNA"/>
</dbReference>
<dbReference type="Gene3D" id="3.40.50.300">
    <property type="entry name" value="P-loop containing nucleotide triphosphate hydrolases"/>
    <property type="match status" value="1"/>
</dbReference>
<dbReference type="Proteomes" id="UP000196027">
    <property type="component" value="Chromosome"/>
</dbReference>
<gene>
    <name evidence="3" type="ORF">OLMES_5541</name>
</gene>
<dbReference type="KEGG" id="ome:OLMES_5541"/>
<dbReference type="InterPro" id="IPR027417">
    <property type="entry name" value="P-loop_NTPase"/>
</dbReference>
<feature type="region of interest" description="Disordered" evidence="2">
    <location>
        <begin position="332"/>
        <end position="353"/>
    </location>
</feature>
<evidence type="ECO:0000256" key="1">
    <source>
        <dbReference type="ARBA" id="ARBA00022679"/>
    </source>
</evidence>
<dbReference type="SUPFAM" id="SSF52540">
    <property type="entry name" value="P-loop containing nucleoside triphosphate hydrolases"/>
    <property type="match status" value="1"/>
</dbReference>
<dbReference type="RefSeq" id="WP_087464186.1">
    <property type="nucleotide sequence ID" value="NZ_CP021425.1"/>
</dbReference>
<dbReference type="AlphaFoldDB" id="A0A1Y0IG99"/>
<proteinExistence type="predicted"/>
<evidence type="ECO:0000256" key="2">
    <source>
        <dbReference type="SAM" id="MobiDB-lite"/>
    </source>
</evidence>
<name>A0A1Y0IG99_9GAMM</name>